<evidence type="ECO:0000259" key="6">
    <source>
        <dbReference type="Pfam" id="PF00155"/>
    </source>
</evidence>
<dbReference type="Gene3D" id="3.90.1150.10">
    <property type="entry name" value="Aspartate Aminotransferase, domain 1"/>
    <property type="match status" value="1"/>
</dbReference>
<evidence type="ECO:0000313" key="8">
    <source>
        <dbReference type="Proteomes" id="UP000749559"/>
    </source>
</evidence>
<evidence type="ECO:0000256" key="5">
    <source>
        <dbReference type="ARBA" id="ARBA00023315"/>
    </source>
</evidence>
<dbReference type="PANTHER" id="PTHR13693">
    <property type="entry name" value="CLASS II AMINOTRANSFERASE/8-AMINO-7-OXONONANOATE SYNTHASE"/>
    <property type="match status" value="1"/>
</dbReference>
<sequence length="426" mass="47826">MLSKSKILMRCIGKCSKTAKREYMYPSNTSADVEQIWDADYMDNINMFDSTPDLENGQGKSAQTFTLDFTSSDPLDVAKSVANAENRSVMTSIGSGNTSLKYRLNYGPDSASSLQCEVEEKSSIWLQSECTVMTPVGKDPLTTLVDKFQQAKSLPVYIDALARLNNDIAGHTQNNLINFNHNEIESLFLRIKEHGPGLVVIQSVYGKTGTIAPLEKMCQLTRELDCTLIVDETNALAVYGEEGAGKVAELDLHDFIPYRIARLPALGSNLGLITCFKSNVDTLREPLNVGIDELDRLLLAIEHVKENAWARDLLRSKSKYLKDKIIDMGYPGIHLHHPSHIFGLCIGDTSRVNEISNFLKSCGVNTEKHTHPSVPEYRDLLQWKLNVTKSTTQLNNTVDILREMLDKRVARPWNWPDAFKRPRLFT</sequence>
<keyword evidence="4" id="KW-0663">Pyridoxal phosphate</keyword>
<proteinExistence type="inferred from homology"/>
<dbReference type="OrthoDB" id="2382073at2759"/>
<dbReference type="InterPro" id="IPR015424">
    <property type="entry name" value="PyrdxlP-dep_Trfase"/>
</dbReference>
<dbReference type="Gene3D" id="3.40.640.10">
    <property type="entry name" value="Type I PLP-dependent aspartate aminotransferase-like (Major domain)"/>
    <property type="match status" value="1"/>
</dbReference>
<name>A0A8J1UXT7_OWEFU</name>
<reference evidence="7" key="1">
    <citation type="submission" date="2022-03" db="EMBL/GenBank/DDBJ databases">
        <authorList>
            <person name="Martin C."/>
        </authorList>
    </citation>
    <scope>NUCLEOTIDE SEQUENCE</scope>
</reference>
<comment type="cofactor">
    <cofactor evidence="1">
        <name>pyridoxal 5'-phosphate</name>
        <dbReference type="ChEBI" id="CHEBI:597326"/>
    </cofactor>
</comment>
<evidence type="ECO:0000256" key="3">
    <source>
        <dbReference type="ARBA" id="ARBA00022679"/>
    </source>
</evidence>
<evidence type="ECO:0000313" key="7">
    <source>
        <dbReference type="EMBL" id="CAH1781879.1"/>
    </source>
</evidence>
<dbReference type="InterPro" id="IPR004839">
    <property type="entry name" value="Aminotransferase_I/II_large"/>
</dbReference>
<dbReference type="PANTHER" id="PTHR13693:SF100">
    <property type="entry name" value="8-AMINO-7-OXONONANOATE SYNTHASE"/>
    <property type="match status" value="1"/>
</dbReference>
<dbReference type="Pfam" id="PF00155">
    <property type="entry name" value="Aminotran_1_2"/>
    <property type="match status" value="1"/>
</dbReference>
<dbReference type="GO" id="GO:0008710">
    <property type="term" value="F:8-amino-7-oxononanoate synthase activity"/>
    <property type="evidence" value="ECO:0007669"/>
    <property type="project" value="TreeGrafter"/>
</dbReference>
<feature type="domain" description="Aminotransferase class I/classII large" evidence="6">
    <location>
        <begin position="77"/>
        <end position="246"/>
    </location>
</feature>
<evidence type="ECO:0000256" key="4">
    <source>
        <dbReference type="ARBA" id="ARBA00022898"/>
    </source>
</evidence>
<keyword evidence="5" id="KW-0012">Acyltransferase</keyword>
<organism evidence="7 8">
    <name type="scientific">Owenia fusiformis</name>
    <name type="common">Polychaete worm</name>
    <dbReference type="NCBI Taxonomy" id="6347"/>
    <lineage>
        <taxon>Eukaryota</taxon>
        <taxon>Metazoa</taxon>
        <taxon>Spiralia</taxon>
        <taxon>Lophotrochozoa</taxon>
        <taxon>Annelida</taxon>
        <taxon>Polychaeta</taxon>
        <taxon>Sedentaria</taxon>
        <taxon>Canalipalpata</taxon>
        <taxon>Sabellida</taxon>
        <taxon>Oweniida</taxon>
        <taxon>Oweniidae</taxon>
        <taxon>Owenia</taxon>
    </lineage>
</organism>
<dbReference type="AlphaFoldDB" id="A0A8J1UXT7"/>
<dbReference type="InterPro" id="IPR050087">
    <property type="entry name" value="AON_synthase_class-II"/>
</dbReference>
<protein>
    <recommendedName>
        <fullName evidence="6">Aminotransferase class I/classII large domain-containing protein</fullName>
    </recommendedName>
</protein>
<accession>A0A8J1UXT7</accession>
<keyword evidence="8" id="KW-1185">Reference proteome</keyword>
<keyword evidence="3" id="KW-0808">Transferase</keyword>
<gene>
    <name evidence="7" type="ORF">OFUS_LOCUS8389</name>
</gene>
<dbReference type="GO" id="GO:0009102">
    <property type="term" value="P:biotin biosynthetic process"/>
    <property type="evidence" value="ECO:0007669"/>
    <property type="project" value="TreeGrafter"/>
</dbReference>
<evidence type="ECO:0000256" key="2">
    <source>
        <dbReference type="ARBA" id="ARBA00008392"/>
    </source>
</evidence>
<dbReference type="GO" id="GO:0030170">
    <property type="term" value="F:pyridoxal phosphate binding"/>
    <property type="evidence" value="ECO:0007669"/>
    <property type="project" value="InterPro"/>
</dbReference>
<dbReference type="EMBL" id="CAIIXF020000004">
    <property type="protein sequence ID" value="CAH1781879.1"/>
    <property type="molecule type" value="Genomic_DNA"/>
</dbReference>
<comment type="similarity">
    <text evidence="2">Belongs to the class-II pyridoxal-phosphate-dependent aminotransferase family.</text>
</comment>
<dbReference type="Proteomes" id="UP000749559">
    <property type="component" value="Unassembled WGS sequence"/>
</dbReference>
<comment type="caution">
    <text evidence="7">The sequence shown here is derived from an EMBL/GenBank/DDBJ whole genome shotgun (WGS) entry which is preliminary data.</text>
</comment>
<dbReference type="SUPFAM" id="SSF53383">
    <property type="entry name" value="PLP-dependent transferases"/>
    <property type="match status" value="1"/>
</dbReference>
<dbReference type="InterPro" id="IPR015422">
    <property type="entry name" value="PyrdxlP-dep_Trfase_small"/>
</dbReference>
<evidence type="ECO:0000256" key="1">
    <source>
        <dbReference type="ARBA" id="ARBA00001933"/>
    </source>
</evidence>
<dbReference type="InterPro" id="IPR015421">
    <property type="entry name" value="PyrdxlP-dep_Trfase_major"/>
</dbReference>